<evidence type="ECO:0000313" key="5">
    <source>
        <dbReference type="EMBL" id="ANZ74303.1"/>
    </source>
</evidence>
<keyword evidence="1 3" id="KW-0732">Signal</keyword>
<dbReference type="PANTHER" id="PTHR31836:SF28">
    <property type="entry name" value="SRCR DOMAIN-CONTAINING PROTEIN-RELATED"/>
    <property type="match status" value="1"/>
</dbReference>
<dbReference type="InterPro" id="IPR036908">
    <property type="entry name" value="RlpA-like_sf"/>
</dbReference>
<feature type="domain" description="RlpA-like protein double-psi beta-barrel" evidence="4">
    <location>
        <begin position="123"/>
        <end position="188"/>
    </location>
</feature>
<feature type="region of interest" description="Disordered" evidence="2">
    <location>
        <begin position="71"/>
        <end position="95"/>
    </location>
</feature>
<feature type="chain" id="PRO_5008539320" evidence="3">
    <location>
        <begin position="22"/>
        <end position="192"/>
    </location>
</feature>
<dbReference type="PANTHER" id="PTHR31836">
    <property type="match status" value="1"/>
</dbReference>
<name>A0A1B2J8H7_PICPA</name>
<evidence type="ECO:0000259" key="4">
    <source>
        <dbReference type="Pfam" id="PF03330"/>
    </source>
</evidence>
<accession>A0A1B2J8H7</accession>
<protein>
    <submittedName>
        <fullName evidence="5">BA75_01570T0</fullName>
    </submittedName>
</protein>
<dbReference type="OrthoDB" id="623670at2759"/>
<dbReference type="Pfam" id="PF03330">
    <property type="entry name" value="DPBB_1"/>
    <property type="match status" value="1"/>
</dbReference>
<reference evidence="5 6" key="1">
    <citation type="submission" date="2016-02" db="EMBL/GenBank/DDBJ databases">
        <title>Comparative genomic and transcriptomic foundation for Pichia pastoris.</title>
        <authorList>
            <person name="Love K.R."/>
            <person name="Shah K.A."/>
            <person name="Whittaker C.A."/>
            <person name="Wu J."/>
            <person name="Bartlett M.C."/>
            <person name="Ma D."/>
            <person name="Leeson R.L."/>
            <person name="Priest M."/>
            <person name="Young S.K."/>
            <person name="Love J.C."/>
        </authorList>
    </citation>
    <scope>NUCLEOTIDE SEQUENCE [LARGE SCALE GENOMIC DNA]</scope>
    <source>
        <strain evidence="5 6">ATCC 28485</strain>
    </source>
</reference>
<sequence>MQFLQTLTLAIISTFLSSAVGRPIKKSGNDSEPCTDSSIYRAPNSTFIANSTFTQFNSTSLQSTEASTTVTAETSVSSSEQTPVESSSGSETTGRGTFYNVSADACGTSHTNADDVVAIAQSLYESLGVSNEYVSTACGRYINASYGGKSVRVQVVDACASCADTDLDFSPSAFQKLADPELGVIQVTWSFE</sequence>
<gene>
    <name evidence="5" type="ORF">ATY40_BA7501570</name>
</gene>
<dbReference type="Proteomes" id="UP000094565">
    <property type="component" value="Chromosome 1"/>
</dbReference>
<dbReference type="AlphaFoldDB" id="A0A1B2J8H7"/>
<dbReference type="EMBL" id="CP014584">
    <property type="protein sequence ID" value="ANZ74303.1"/>
    <property type="molecule type" value="Genomic_DNA"/>
</dbReference>
<dbReference type="CDD" id="cd22191">
    <property type="entry name" value="DPBB_RlpA_EXP_N-like"/>
    <property type="match status" value="1"/>
</dbReference>
<evidence type="ECO:0000256" key="1">
    <source>
        <dbReference type="ARBA" id="ARBA00022729"/>
    </source>
</evidence>
<evidence type="ECO:0000313" key="6">
    <source>
        <dbReference type="Proteomes" id="UP000094565"/>
    </source>
</evidence>
<keyword evidence="6" id="KW-1185">Reference proteome</keyword>
<evidence type="ECO:0000256" key="3">
    <source>
        <dbReference type="SAM" id="SignalP"/>
    </source>
</evidence>
<organism evidence="5 6">
    <name type="scientific">Komagataella pastoris</name>
    <name type="common">Yeast</name>
    <name type="synonym">Pichia pastoris</name>
    <dbReference type="NCBI Taxonomy" id="4922"/>
    <lineage>
        <taxon>Eukaryota</taxon>
        <taxon>Fungi</taxon>
        <taxon>Dikarya</taxon>
        <taxon>Ascomycota</taxon>
        <taxon>Saccharomycotina</taxon>
        <taxon>Pichiomycetes</taxon>
        <taxon>Pichiales</taxon>
        <taxon>Pichiaceae</taxon>
        <taxon>Komagataella</taxon>
    </lineage>
</organism>
<feature type="signal peptide" evidence="3">
    <location>
        <begin position="1"/>
        <end position="21"/>
    </location>
</feature>
<feature type="compositionally biased region" description="Low complexity" evidence="2">
    <location>
        <begin position="71"/>
        <end position="94"/>
    </location>
</feature>
<proteinExistence type="predicted"/>
<dbReference type="InterPro" id="IPR051477">
    <property type="entry name" value="Expansin_CellWall"/>
</dbReference>
<dbReference type="Gene3D" id="2.40.40.10">
    <property type="entry name" value="RlpA-like domain"/>
    <property type="match status" value="1"/>
</dbReference>
<dbReference type="SUPFAM" id="SSF50685">
    <property type="entry name" value="Barwin-like endoglucanases"/>
    <property type="match status" value="1"/>
</dbReference>
<evidence type="ECO:0000256" key="2">
    <source>
        <dbReference type="SAM" id="MobiDB-lite"/>
    </source>
</evidence>
<dbReference type="InterPro" id="IPR009009">
    <property type="entry name" value="RlpA-like_DPBB"/>
</dbReference>